<dbReference type="GO" id="GO:0005832">
    <property type="term" value="C:chaperonin-containing T-complex"/>
    <property type="evidence" value="ECO:0007669"/>
    <property type="project" value="UniProtKB-ARBA"/>
</dbReference>
<keyword evidence="4 7" id="KW-0547">Nucleotide-binding</keyword>
<comment type="similarity">
    <text evidence="2 7">Belongs to the TCP-1 chaperonin family.</text>
</comment>
<dbReference type="GO" id="GO:0051082">
    <property type="term" value="F:unfolded protein binding"/>
    <property type="evidence" value="ECO:0007669"/>
    <property type="project" value="InterPro"/>
</dbReference>
<comment type="caution">
    <text evidence="10">The sequence shown here is derived from an EMBL/GenBank/DDBJ whole genome shotgun (WGS) entry which is preliminary data.</text>
</comment>
<dbReference type="SUPFAM" id="SSF48592">
    <property type="entry name" value="GroEL equatorial domain-like"/>
    <property type="match status" value="1"/>
</dbReference>
<dbReference type="GO" id="GO:0140662">
    <property type="term" value="F:ATP-dependent protein folding chaperone"/>
    <property type="evidence" value="ECO:0007669"/>
    <property type="project" value="InterPro"/>
</dbReference>
<dbReference type="InterPro" id="IPR054827">
    <property type="entry name" value="thermosome_alpha"/>
</dbReference>
<evidence type="ECO:0000256" key="2">
    <source>
        <dbReference type="ARBA" id="ARBA00008020"/>
    </source>
</evidence>
<dbReference type="NCBIfam" id="NF041083">
    <property type="entry name" value="thermosome_beta"/>
    <property type="match status" value="1"/>
</dbReference>
<evidence type="ECO:0000256" key="1">
    <source>
        <dbReference type="ARBA" id="ARBA00004496"/>
    </source>
</evidence>
<dbReference type="InterPro" id="IPR027413">
    <property type="entry name" value="GROEL-like_equatorial_sf"/>
</dbReference>
<evidence type="ECO:0000256" key="7">
    <source>
        <dbReference type="RuleBase" id="RU004187"/>
    </source>
</evidence>
<dbReference type="FunFam" id="1.10.560.10:FF:000017">
    <property type="entry name" value="T-complex protein 1 subunit eta"/>
    <property type="match status" value="1"/>
</dbReference>
<dbReference type="PANTHER" id="PTHR11353">
    <property type="entry name" value="CHAPERONIN"/>
    <property type="match status" value="1"/>
</dbReference>
<comment type="subunit">
    <text evidence="8">Heterooligomeric complex that forms two stacked rings.</text>
</comment>
<keyword evidence="5 7" id="KW-0067">ATP-binding</keyword>
<dbReference type="Pfam" id="PF00118">
    <property type="entry name" value="Cpn60_TCP1"/>
    <property type="match status" value="1"/>
</dbReference>
<evidence type="ECO:0000256" key="6">
    <source>
        <dbReference type="ARBA" id="ARBA00023186"/>
    </source>
</evidence>
<dbReference type="InterPro" id="IPR027409">
    <property type="entry name" value="GroEL-like_apical_dom_sf"/>
</dbReference>
<feature type="compositionally biased region" description="Polar residues" evidence="9">
    <location>
        <begin position="530"/>
        <end position="540"/>
    </location>
</feature>
<dbReference type="SUPFAM" id="SSF52029">
    <property type="entry name" value="GroEL apical domain-like"/>
    <property type="match status" value="1"/>
</dbReference>
<dbReference type="InterPro" id="IPR012720">
    <property type="entry name" value="Chap_CCT_eta"/>
</dbReference>
<evidence type="ECO:0000256" key="9">
    <source>
        <dbReference type="SAM" id="MobiDB-lite"/>
    </source>
</evidence>
<evidence type="ECO:0000256" key="5">
    <source>
        <dbReference type="ARBA" id="ARBA00022840"/>
    </source>
</evidence>
<dbReference type="InterPro" id="IPR017998">
    <property type="entry name" value="Chaperone_TCP-1"/>
</dbReference>
<dbReference type="PROSITE" id="PS00995">
    <property type="entry name" value="TCP1_3"/>
    <property type="match status" value="1"/>
</dbReference>
<keyword evidence="3 8" id="KW-0963">Cytoplasm</keyword>
<dbReference type="GO" id="GO:0005524">
    <property type="term" value="F:ATP binding"/>
    <property type="evidence" value="ECO:0007669"/>
    <property type="project" value="UniProtKB-KW"/>
</dbReference>
<dbReference type="Gene3D" id="3.30.260.10">
    <property type="entry name" value="TCP-1-like chaperonin intermediate domain"/>
    <property type="match status" value="1"/>
</dbReference>
<dbReference type="OrthoDB" id="1935484at2759"/>
<protein>
    <recommendedName>
        <fullName evidence="8">T-complex protein 1 subunit eta</fullName>
        <shortName evidence="8">TCP-1-eta</shortName>
    </recommendedName>
    <alternativeName>
        <fullName evidence="8">CCT-eta</fullName>
    </alternativeName>
</protein>
<comment type="function">
    <text evidence="8">Molecular chaperone; assists the folding of proteins upon ATP hydrolysis. Known to play a role, in vitro, in the folding of actin and tubulin.</text>
</comment>
<feature type="compositionally biased region" description="Basic residues" evidence="9">
    <location>
        <begin position="563"/>
        <end position="573"/>
    </location>
</feature>
<keyword evidence="6 7" id="KW-0143">Chaperone</keyword>
<dbReference type="PROSITE" id="PS00750">
    <property type="entry name" value="TCP1_1"/>
    <property type="match status" value="1"/>
</dbReference>
<dbReference type="InterPro" id="IPR002194">
    <property type="entry name" value="Chaperonin_TCP-1_CS"/>
</dbReference>
<accession>A0A2V3IF82</accession>
<dbReference type="InterPro" id="IPR027410">
    <property type="entry name" value="TCP-1-like_intermed_sf"/>
</dbReference>
<dbReference type="GO" id="GO:0016887">
    <property type="term" value="F:ATP hydrolysis activity"/>
    <property type="evidence" value="ECO:0007669"/>
    <property type="project" value="InterPro"/>
</dbReference>
<dbReference type="STRING" id="448386.A0A2V3IF82"/>
<dbReference type="EMBL" id="NBIV01000262">
    <property type="protein sequence ID" value="PXF40746.1"/>
    <property type="molecule type" value="Genomic_DNA"/>
</dbReference>
<dbReference type="InterPro" id="IPR002423">
    <property type="entry name" value="Cpn60/GroEL/TCP-1"/>
</dbReference>
<evidence type="ECO:0000313" key="10">
    <source>
        <dbReference type="EMBL" id="PXF40746.1"/>
    </source>
</evidence>
<dbReference type="FunFam" id="3.50.7.10:FF:000006">
    <property type="entry name" value="T-complex protein 1 subunit eta"/>
    <property type="match status" value="1"/>
</dbReference>
<evidence type="ECO:0000313" key="11">
    <source>
        <dbReference type="Proteomes" id="UP000247409"/>
    </source>
</evidence>
<dbReference type="InterPro" id="IPR053374">
    <property type="entry name" value="TCP-1_chaperonin"/>
</dbReference>
<dbReference type="FunFam" id="3.30.260.10:FF:000022">
    <property type="entry name" value="T-complex protein 1 subunit eta"/>
    <property type="match status" value="1"/>
</dbReference>
<dbReference type="SUPFAM" id="SSF54849">
    <property type="entry name" value="GroEL-intermediate domain like"/>
    <property type="match status" value="1"/>
</dbReference>
<dbReference type="Gene3D" id="3.50.7.10">
    <property type="entry name" value="GroEL"/>
    <property type="match status" value="1"/>
</dbReference>
<evidence type="ECO:0000256" key="8">
    <source>
        <dbReference type="RuleBase" id="RU365042"/>
    </source>
</evidence>
<dbReference type="Proteomes" id="UP000247409">
    <property type="component" value="Unassembled WGS sequence"/>
</dbReference>
<gene>
    <name evidence="10" type="ORF">BWQ96_09543</name>
</gene>
<evidence type="ECO:0000256" key="4">
    <source>
        <dbReference type="ARBA" id="ARBA00022741"/>
    </source>
</evidence>
<evidence type="ECO:0000256" key="3">
    <source>
        <dbReference type="ARBA" id="ARBA00022490"/>
    </source>
</evidence>
<dbReference type="NCBIfam" id="NF041082">
    <property type="entry name" value="thermosome_alpha"/>
    <property type="match status" value="1"/>
</dbReference>
<dbReference type="PRINTS" id="PR00304">
    <property type="entry name" value="TCOMPLEXTCP1"/>
</dbReference>
<feature type="compositionally biased region" description="Gly residues" evidence="9">
    <location>
        <begin position="541"/>
        <end position="562"/>
    </location>
</feature>
<dbReference type="NCBIfam" id="TIGR02345">
    <property type="entry name" value="chap_CCT_eta"/>
    <property type="match status" value="1"/>
</dbReference>
<reference evidence="10 11" key="1">
    <citation type="journal article" date="2018" name="Mol. Biol. Evol.">
        <title>Analysis of the draft genome of the red seaweed Gracilariopsis chorda provides insights into genome size evolution in Rhodophyta.</title>
        <authorList>
            <person name="Lee J."/>
            <person name="Yang E.C."/>
            <person name="Graf L."/>
            <person name="Yang J.H."/>
            <person name="Qiu H."/>
            <person name="Zel Zion U."/>
            <person name="Chan C.X."/>
            <person name="Stephens T.G."/>
            <person name="Weber A.P.M."/>
            <person name="Boo G.H."/>
            <person name="Boo S.M."/>
            <person name="Kim K.M."/>
            <person name="Shin Y."/>
            <person name="Jung M."/>
            <person name="Lee S.J."/>
            <person name="Yim H.S."/>
            <person name="Lee J.H."/>
            <person name="Bhattacharya D."/>
            <person name="Yoon H.S."/>
        </authorList>
    </citation>
    <scope>NUCLEOTIDE SEQUENCE [LARGE SCALE GENOMIC DNA]</scope>
    <source>
        <strain evidence="10 11">SKKU-2015</strain>
        <tissue evidence="10">Whole body</tissue>
    </source>
</reference>
<feature type="region of interest" description="Disordered" evidence="9">
    <location>
        <begin position="530"/>
        <end position="573"/>
    </location>
</feature>
<proteinExistence type="inferred from homology"/>
<dbReference type="PROSITE" id="PS00751">
    <property type="entry name" value="TCP1_2"/>
    <property type="match status" value="1"/>
</dbReference>
<dbReference type="AlphaFoldDB" id="A0A2V3IF82"/>
<organism evidence="10 11">
    <name type="scientific">Gracilariopsis chorda</name>
    <dbReference type="NCBI Taxonomy" id="448386"/>
    <lineage>
        <taxon>Eukaryota</taxon>
        <taxon>Rhodophyta</taxon>
        <taxon>Florideophyceae</taxon>
        <taxon>Rhodymeniophycidae</taxon>
        <taxon>Gracilariales</taxon>
        <taxon>Gracilariaceae</taxon>
        <taxon>Gracilariopsis</taxon>
    </lineage>
</organism>
<sequence length="573" mass="62399">MSQFLAPQILFLKEGTDTSQGLGQLVSNINACLAVVDILRTTLGPRGLDKLIHEGRDKVTISNDGATILKLLDITHPAARTLVDIAKSQDAEVGDGTTSVTLLAGEMLKNCKDYLQDGLHPRTVIRAYRKAATLAVKRVRELAIDIHGKDAEETRLLLQRCAATTLNSKLIAHHKEFFSSIVTDAVLALDEDLDLSMIGIKKIQGGSATDSMLVKGVAFKKTFSYAGFEQQPKRFVNPKVIMLNIELELKAEKENAEVRVDSTKEYQAIVDAEWDIIYEKLNQIVKTGAKVVLSRLAIGDLATQYFADRDIFCAGRVDEADLHRVSRAVGGVIQTTMNSVAESDYDTIVGICEIFEEVQIGNERYNMFTGCPKAKTATIIVRGGSEQFMAETERSLHDSIMIARRTIKHSTAVAGGGAVEMELSRYLRDYSLKVHGKEQLLILAFAKALEVIPRTLCDNAGFDSTDILNKLRAKHATGEDGKWYGVDIEEAGICNTWESFVWEPALVKVNAISAATEAACMILSVDETVQNPQNDQTQSAPGGGMGRGGMGGMPGMMAGAGRGVRKFKGRGGR</sequence>
<comment type="subcellular location">
    <subcellularLocation>
        <location evidence="1 8">Cytoplasm</location>
    </subcellularLocation>
</comment>
<keyword evidence="11" id="KW-1185">Reference proteome</keyword>
<dbReference type="CDD" id="cd03340">
    <property type="entry name" value="TCP1_eta"/>
    <property type="match status" value="1"/>
</dbReference>
<dbReference type="Gene3D" id="1.10.560.10">
    <property type="entry name" value="GroEL-like equatorial domain"/>
    <property type="match status" value="1"/>
</dbReference>
<name>A0A2V3IF82_9FLOR</name>